<evidence type="ECO:0000256" key="1">
    <source>
        <dbReference type="ARBA" id="ARBA00004141"/>
    </source>
</evidence>
<keyword evidence="11" id="KW-1185">Reference proteome</keyword>
<keyword evidence="6 7" id="KW-0472">Membrane</keyword>
<feature type="region of interest" description="Disordered" evidence="8">
    <location>
        <begin position="294"/>
        <end position="348"/>
    </location>
</feature>
<dbReference type="SUPFAM" id="SSF161098">
    <property type="entry name" value="MetI-like"/>
    <property type="match status" value="1"/>
</dbReference>
<accession>A0ABU3Q0S8</accession>
<dbReference type="Gene3D" id="1.10.3720.10">
    <property type="entry name" value="MetI-like"/>
    <property type="match status" value="1"/>
</dbReference>
<evidence type="ECO:0000256" key="6">
    <source>
        <dbReference type="ARBA" id="ARBA00023136"/>
    </source>
</evidence>
<keyword evidence="4 7" id="KW-0812">Transmembrane</keyword>
<feature type="transmembrane region" description="Helical" evidence="7">
    <location>
        <begin position="142"/>
        <end position="168"/>
    </location>
</feature>
<dbReference type="EMBL" id="JAVYII010000010">
    <property type="protein sequence ID" value="MDT9595090.1"/>
    <property type="molecule type" value="Genomic_DNA"/>
</dbReference>
<dbReference type="InterPro" id="IPR035906">
    <property type="entry name" value="MetI-like_sf"/>
</dbReference>
<evidence type="ECO:0000313" key="11">
    <source>
        <dbReference type="Proteomes" id="UP001268542"/>
    </source>
</evidence>
<evidence type="ECO:0000256" key="3">
    <source>
        <dbReference type="ARBA" id="ARBA00022475"/>
    </source>
</evidence>
<evidence type="ECO:0000259" key="9">
    <source>
        <dbReference type="PROSITE" id="PS50928"/>
    </source>
</evidence>
<dbReference type="PANTHER" id="PTHR47737:SF1">
    <property type="entry name" value="GLYCINE BETAINE_PROLINE BETAINE TRANSPORT SYSTEM PERMEASE PROTEIN PROW"/>
    <property type="match status" value="1"/>
</dbReference>
<evidence type="ECO:0000313" key="10">
    <source>
        <dbReference type="EMBL" id="MDT9595090.1"/>
    </source>
</evidence>
<comment type="similarity">
    <text evidence="7">Belongs to the binding-protein-dependent transport system permease family.</text>
</comment>
<evidence type="ECO:0000256" key="4">
    <source>
        <dbReference type="ARBA" id="ARBA00022692"/>
    </source>
</evidence>
<dbReference type="PROSITE" id="PS50928">
    <property type="entry name" value="ABC_TM1"/>
    <property type="match status" value="1"/>
</dbReference>
<evidence type="ECO:0000256" key="2">
    <source>
        <dbReference type="ARBA" id="ARBA00022448"/>
    </source>
</evidence>
<keyword evidence="3" id="KW-1003">Cell membrane</keyword>
<keyword evidence="2 7" id="KW-0813">Transport</keyword>
<dbReference type="Pfam" id="PF00528">
    <property type="entry name" value="BPD_transp_1"/>
    <property type="match status" value="1"/>
</dbReference>
<dbReference type="Proteomes" id="UP001268542">
    <property type="component" value="Unassembled WGS sequence"/>
</dbReference>
<feature type="compositionally biased region" description="Low complexity" evidence="8">
    <location>
        <begin position="294"/>
        <end position="327"/>
    </location>
</feature>
<dbReference type="InterPro" id="IPR000515">
    <property type="entry name" value="MetI-like"/>
</dbReference>
<feature type="transmembrane region" description="Helical" evidence="7">
    <location>
        <begin position="98"/>
        <end position="122"/>
    </location>
</feature>
<feature type="transmembrane region" description="Helical" evidence="7">
    <location>
        <begin position="220"/>
        <end position="240"/>
    </location>
</feature>
<sequence>MAETVDGVPRIPVGEWIDTAFDWVDDTFGAVLDSVSDAIASTVGGLADVLNAPSPLLMVAILSLLAGLLGTWKLGIGSLAALTVVVGMDQWEATMTTLASVFFATVLALLIGIPLGICAARWNAVSRVVRPVMDLMQTMPAFVWLVPVVTLFSIGVPAGLVATVIFALPPGVRLTELGIRQVDAEVVEAGHAFGATPRQILRETQLPLALPTVMAGVNQVIMLALSMAVIAGFVGGGGLGSQVTTSISRLDVGLGFEAGLSVVVLAVYLDRLTGALGGGAGSGPLARLRRRTLARGSGRGPAVPATPTGAAQTGAAPTGAAQDAPAASLEKAPTGAGTSEPAATTKGV</sequence>
<comment type="caution">
    <text evidence="10">The sequence shown here is derived from an EMBL/GenBank/DDBJ whole genome shotgun (WGS) entry which is preliminary data.</text>
</comment>
<evidence type="ECO:0000256" key="7">
    <source>
        <dbReference type="RuleBase" id="RU363032"/>
    </source>
</evidence>
<dbReference type="PANTHER" id="PTHR47737">
    <property type="entry name" value="GLYCINE BETAINE/PROLINE BETAINE TRANSPORT SYSTEM PERMEASE PROTEIN PROW"/>
    <property type="match status" value="1"/>
</dbReference>
<organism evidence="10 11">
    <name type="scientific">Nocardioides imazamoxiresistens</name>
    <dbReference type="NCBI Taxonomy" id="3231893"/>
    <lineage>
        <taxon>Bacteria</taxon>
        <taxon>Bacillati</taxon>
        <taxon>Actinomycetota</taxon>
        <taxon>Actinomycetes</taxon>
        <taxon>Propionibacteriales</taxon>
        <taxon>Nocardioidaceae</taxon>
        <taxon>Nocardioides</taxon>
    </lineage>
</organism>
<comment type="subcellular location">
    <subcellularLocation>
        <location evidence="7">Cell membrane</location>
        <topology evidence="7">Multi-pass membrane protein</topology>
    </subcellularLocation>
    <subcellularLocation>
        <location evidence="1">Membrane</location>
        <topology evidence="1">Multi-pass membrane protein</topology>
    </subcellularLocation>
</comment>
<dbReference type="CDD" id="cd06261">
    <property type="entry name" value="TM_PBP2"/>
    <property type="match status" value="1"/>
</dbReference>
<gene>
    <name evidence="10" type="ORF">RDV89_18525</name>
</gene>
<name>A0ABU3Q0S8_9ACTN</name>
<evidence type="ECO:0000256" key="5">
    <source>
        <dbReference type="ARBA" id="ARBA00022989"/>
    </source>
</evidence>
<evidence type="ECO:0000256" key="8">
    <source>
        <dbReference type="SAM" id="MobiDB-lite"/>
    </source>
</evidence>
<proteinExistence type="inferred from homology"/>
<keyword evidence="5 7" id="KW-1133">Transmembrane helix</keyword>
<reference evidence="10 11" key="1">
    <citation type="submission" date="2023-08" db="EMBL/GenBank/DDBJ databases">
        <title>Nocardioides seae sp. nov., a bacterium isolated from a soil.</title>
        <authorList>
            <person name="Wang X."/>
        </authorList>
    </citation>
    <scope>NUCLEOTIDE SEQUENCE [LARGE SCALE GENOMIC DNA]</scope>
    <source>
        <strain evidence="10 11">YZH12</strain>
    </source>
</reference>
<feature type="transmembrane region" description="Helical" evidence="7">
    <location>
        <begin position="252"/>
        <end position="269"/>
    </location>
</feature>
<feature type="domain" description="ABC transmembrane type-1" evidence="9">
    <location>
        <begin position="94"/>
        <end position="273"/>
    </location>
</feature>
<protein>
    <submittedName>
        <fullName evidence="10">ABC transporter permease subunit</fullName>
    </submittedName>
</protein>
<feature type="transmembrane region" description="Helical" evidence="7">
    <location>
        <begin position="56"/>
        <end position="86"/>
    </location>
</feature>